<dbReference type="EMBL" id="BMLN01000001">
    <property type="protein sequence ID" value="GGN91086.1"/>
    <property type="molecule type" value="Genomic_DNA"/>
</dbReference>
<evidence type="ECO:0000256" key="2">
    <source>
        <dbReference type="ARBA" id="ARBA00023315"/>
    </source>
</evidence>
<dbReference type="PANTHER" id="PTHR43877">
    <property type="entry name" value="AMINOALKYLPHOSPHONATE N-ACETYLTRANSFERASE-RELATED-RELATED"/>
    <property type="match status" value="1"/>
</dbReference>
<dbReference type="InterPro" id="IPR016181">
    <property type="entry name" value="Acyl_CoA_acyltransferase"/>
</dbReference>
<comment type="caution">
    <text evidence="4">The sequence shown here is derived from an EMBL/GenBank/DDBJ whole genome shotgun (WGS) entry which is preliminary data.</text>
</comment>
<evidence type="ECO:0000313" key="5">
    <source>
        <dbReference type="Proteomes" id="UP000606653"/>
    </source>
</evidence>
<accession>A0ABQ2KRG8</accession>
<keyword evidence="2" id="KW-0012">Acyltransferase</keyword>
<dbReference type="Pfam" id="PF00583">
    <property type="entry name" value="Acetyltransf_1"/>
    <property type="match status" value="1"/>
</dbReference>
<protein>
    <submittedName>
        <fullName evidence="4">N-acetyltransferase</fullName>
    </submittedName>
</protein>
<dbReference type="CDD" id="cd04301">
    <property type="entry name" value="NAT_SF"/>
    <property type="match status" value="1"/>
</dbReference>
<dbReference type="Gene3D" id="3.40.630.30">
    <property type="match status" value="1"/>
</dbReference>
<dbReference type="Proteomes" id="UP000606653">
    <property type="component" value="Unassembled WGS sequence"/>
</dbReference>
<dbReference type="RefSeq" id="WP_018975166.1">
    <property type="nucleotide sequence ID" value="NZ_BMLN01000001.1"/>
</dbReference>
<feature type="domain" description="N-acetyltransferase" evidence="3">
    <location>
        <begin position="12"/>
        <end position="158"/>
    </location>
</feature>
<dbReference type="InterPro" id="IPR000182">
    <property type="entry name" value="GNAT_dom"/>
</dbReference>
<dbReference type="PANTHER" id="PTHR43877:SF1">
    <property type="entry name" value="ACETYLTRANSFERASE"/>
    <property type="match status" value="1"/>
</dbReference>
<sequence length="158" mass="17656">MADSSKQKLSQLTVRRETDSEAEQLCELFGQLGYPTEPTALAARLRVLREHGDYVTLVAEQSDKLTGVITLHKEQPLLHDQSEIWVMALVVSENHRGEGIGGKLLKEAEKWASELGALYVKLNSGNRDERQAAHRFYRSQGYTAGSTGFSKRIQIENA</sequence>
<keyword evidence="5" id="KW-1185">Reference proteome</keyword>
<dbReference type="PROSITE" id="PS51186">
    <property type="entry name" value="GNAT"/>
    <property type="match status" value="1"/>
</dbReference>
<dbReference type="SUPFAM" id="SSF55729">
    <property type="entry name" value="Acyl-CoA N-acyltransferases (Nat)"/>
    <property type="match status" value="1"/>
</dbReference>
<proteinExistence type="predicted"/>
<dbReference type="InterPro" id="IPR050832">
    <property type="entry name" value="Bact_Acetyltransf"/>
</dbReference>
<name>A0ABQ2KRG8_9BACL</name>
<evidence type="ECO:0000313" key="4">
    <source>
        <dbReference type="EMBL" id="GGN91086.1"/>
    </source>
</evidence>
<gene>
    <name evidence="4" type="ORF">GCM10010969_02300</name>
</gene>
<keyword evidence="1" id="KW-0808">Transferase</keyword>
<evidence type="ECO:0000259" key="3">
    <source>
        <dbReference type="PROSITE" id="PS51186"/>
    </source>
</evidence>
<reference evidence="5" key="1">
    <citation type="journal article" date="2019" name="Int. J. Syst. Evol. Microbiol.">
        <title>The Global Catalogue of Microorganisms (GCM) 10K type strain sequencing project: providing services to taxonomists for standard genome sequencing and annotation.</title>
        <authorList>
            <consortium name="The Broad Institute Genomics Platform"/>
            <consortium name="The Broad Institute Genome Sequencing Center for Infectious Disease"/>
            <person name="Wu L."/>
            <person name="Ma J."/>
        </authorList>
    </citation>
    <scope>NUCLEOTIDE SEQUENCE [LARGE SCALE GENOMIC DNA]</scope>
    <source>
        <strain evidence="5">CGMCC 1.6964</strain>
    </source>
</reference>
<organism evidence="4 5">
    <name type="scientific">Saccharibacillus kuerlensis</name>
    <dbReference type="NCBI Taxonomy" id="459527"/>
    <lineage>
        <taxon>Bacteria</taxon>
        <taxon>Bacillati</taxon>
        <taxon>Bacillota</taxon>
        <taxon>Bacilli</taxon>
        <taxon>Bacillales</taxon>
        <taxon>Paenibacillaceae</taxon>
        <taxon>Saccharibacillus</taxon>
    </lineage>
</organism>
<evidence type="ECO:0000256" key="1">
    <source>
        <dbReference type="ARBA" id="ARBA00022679"/>
    </source>
</evidence>